<keyword evidence="12" id="KW-1185">Reference proteome</keyword>
<dbReference type="Pfam" id="PF02518">
    <property type="entry name" value="HATPase_c"/>
    <property type="match status" value="1"/>
</dbReference>
<feature type="transmembrane region" description="Helical" evidence="9">
    <location>
        <begin position="97"/>
        <end position="124"/>
    </location>
</feature>
<dbReference type="EC" id="2.7.13.3" evidence="2"/>
<keyword evidence="3" id="KW-0597">Phosphoprotein</keyword>
<evidence type="ECO:0000256" key="2">
    <source>
        <dbReference type="ARBA" id="ARBA00012438"/>
    </source>
</evidence>
<evidence type="ECO:0000256" key="4">
    <source>
        <dbReference type="ARBA" id="ARBA00022679"/>
    </source>
</evidence>
<accession>A0ABV8CTW0</accession>
<feature type="domain" description="Histidine kinase/HSP90-like ATPase" evidence="10">
    <location>
        <begin position="347"/>
        <end position="434"/>
    </location>
</feature>
<protein>
    <recommendedName>
        <fullName evidence="2">histidine kinase</fullName>
        <ecNumber evidence="2">2.7.13.3</ecNumber>
    </recommendedName>
</protein>
<dbReference type="PANTHER" id="PTHR24421:SF10">
    <property type="entry name" value="NITRATE_NITRITE SENSOR PROTEIN NARQ"/>
    <property type="match status" value="1"/>
</dbReference>
<evidence type="ECO:0000256" key="6">
    <source>
        <dbReference type="ARBA" id="ARBA00022777"/>
    </source>
</evidence>
<keyword evidence="4" id="KW-0808">Transferase</keyword>
<keyword evidence="9" id="KW-0812">Transmembrane</keyword>
<organism evidence="11 12">
    <name type="scientific">Streptococcus caprae</name>
    <dbReference type="NCBI Taxonomy" id="1640501"/>
    <lineage>
        <taxon>Bacteria</taxon>
        <taxon>Bacillati</taxon>
        <taxon>Bacillota</taxon>
        <taxon>Bacilli</taxon>
        <taxon>Lactobacillales</taxon>
        <taxon>Streptococcaceae</taxon>
        <taxon>Streptococcus</taxon>
    </lineage>
</organism>
<dbReference type="InterPro" id="IPR011712">
    <property type="entry name" value="Sig_transdc_His_kin_sub3_dim/P"/>
</dbReference>
<evidence type="ECO:0000313" key="11">
    <source>
        <dbReference type="EMBL" id="MFC3927233.1"/>
    </source>
</evidence>
<dbReference type="Pfam" id="PF07730">
    <property type="entry name" value="HisKA_3"/>
    <property type="match status" value="1"/>
</dbReference>
<evidence type="ECO:0000256" key="3">
    <source>
        <dbReference type="ARBA" id="ARBA00022553"/>
    </source>
</evidence>
<name>A0ABV8CTW0_9STRE</name>
<dbReference type="GO" id="GO:0016301">
    <property type="term" value="F:kinase activity"/>
    <property type="evidence" value="ECO:0007669"/>
    <property type="project" value="UniProtKB-KW"/>
</dbReference>
<proteinExistence type="predicted"/>
<keyword evidence="6 11" id="KW-0418">Kinase</keyword>
<dbReference type="InterPro" id="IPR003594">
    <property type="entry name" value="HATPase_dom"/>
</dbReference>
<feature type="transmembrane region" description="Helical" evidence="9">
    <location>
        <begin position="187"/>
        <end position="208"/>
    </location>
</feature>
<evidence type="ECO:0000313" key="12">
    <source>
        <dbReference type="Proteomes" id="UP001595807"/>
    </source>
</evidence>
<evidence type="ECO:0000256" key="9">
    <source>
        <dbReference type="SAM" id="Phobius"/>
    </source>
</evidence>
<gene>
    <name evidence="11" type="ORF">ACFORF_01105</name>
</gene>
<sequence>MKTLRTVQYTKYALLLINFVAIVFYASVYLFSARYVSNQDLGYALLEKINTLPLSPNTMFFSSIGLFLLLFIIMIFSDQITHDPDGSVMENMTAFKFIIMVLILLSLQFSFNGIILLVFADVFYSSRKAYLFTEKHYWFTFIFLSFGIMLVSNYDWLSLLFKIPLMDTYVSFYPSYIQIGIRFVKNLLVSLNNVVFIVSLVNYVMYAIKEHHNIETELQMVSRVNVELNSYIQLTEKIVEDRERKRIAREIHDTLGHALTGISAGIDAVKVLVDLDANRAKFQLNKMSEVVREGIVDVRRSLEKLRPDALENQTLRDALQKMIDEYQAISPVQIEFDYQWDVDLKNTTEDIIFRVVQESITNSIRHGHARHLSIQMVEQEAYVLRIQDDGVGCEEIHYGYGLKQMQERLAMIGGRIRFEGTNGFLTEMTLPKLERTM</sequence>
<dbReference type="Gene3D" id="3.30.565.10">
    <property type="entry name" value="Histidine kinase-like ATPase, C-terminal domain"/>
    <property type="match status" value="1"/>
</dbReference>
<feature type="transmembrane region" description="Helical" evidence="9">
    <location>
        <begin position="12"/>
        <end position="37"/>
    </location>
</feature>
<dbReference type="Proteomes" id="UP001595807">
    <property type="component" value="Unassembled WGS sequence"/>
</dbReference>
<feature type="transmembrane region" description="Helical" evidence="9">
    <location>
        <begin position="57"/>
        <end position="76"/>
    </location>
</feature>
<dbReference type="InterPro" id="IPR050482">
    <property type="entry name" value="Sensor_HK_TwoCompSys"/>
</dbReference>
<evidence type="ECO:0000256" key="7">
    <source>
        <dbReference type="ARBA" id="ARBA00022840"/>
    </source>
</evidence>
<keyword evidence="9" id="KW-1133">Transmembrane helix</keyword>
<reference evidence="12" key="1">
    <citation type="journal article" date="2019" name="Int. J. Syst. Evol. Microbiol.">
        <title>The Global Catalogue of Microorganisms (GCM) 10K type strain sequencing project: providing services to taxonomists for standard genome sequencing and annotation.</title>
        <authorList>
            <consortium name="The Broad Institute Genomics Platform"/>
            <consortium name="The Broad Institute Genome Sequencing Center for Infectious Disease"/>
            <person name="Wu L."/>
            <person name="Ma J."/>
        </authorList>
    </citation>
    <scope>NUCLEOTIDE SEQUENCE [LARGE SCALE GENOMIC DNA]</scope>
    <source>
        <strain evidence="12">CCUG 67170</strain>
    </source>
</reference>
<dbReference type="Gene3D" id="1.20.5.1930">
    <property type="match status" value="1"/>
</dbReference>
<evidence type="ECO:0000256" key="8">
    <source>
        <dbReference type="ARBA" id="ARBA00023012"/>
    </source>
</evidence>
<dbReference type="EMBL" id="JBHRZV010000004">
    <property type="protein sequence ID" value="MFC3927233.1"/>
    <property type="molecule type" value="Genomic_DNA"/>
</dbReference>
<evidence type="ECO:0000256" key="1">
    <source>
        <dbReference type="ARBA" id="ARBA00000085"/>
    </source>
</evidence>
<comment type="catalytic activity">
    <reaction evidence="1">
        <text>ATP + protein L-histidine = ADP + protein N-phospho-L-histidine.</text>
        <dbReference type="EC" id="2.7.13.3"/>
    </reaction>
</comment>
<evidence type="ECO:0000259" key="10">
    <source>
        <dbReference type="SMART" id="SM00387"/>
    </source>
</evidence>
<keyword evidence="8" id="KW-0902">Two-component regulatory system</keyword>
<dbReference type="PANTHER" id="PTHR24421">
    <property type="entry name" value="NITRATE/NITRITE SENSOR PROTEIN NARX-RELATED"/>
    <property type="match status" value="1"/>
</dbReference>
<dbReference type="InterPro" id="IPR036890">
    <property type="entry name" value="HATPase_C_sf"/>
</dbReference>
<dbReference type="SMART" id="SM00387">
    <property type="entry name" value="HATPase_c"/>
    <property type="match status" value="1"/>
</dbReference>
<dbReference type="RefSeq" id="WP_380424514.1">
    <property type="nucleotide sequence ID" value="NZ_JBHRZV010000004.1"/>
</dbReference>
<keyword evidence="7" id="KW-0067">ATP-binding</keyword>
<evidence type="ECO:0000256" key="5">
    <source>
        <dbReference type="ARBA" id="ARBA00022741"/>
    </source>
</evidence>
<keyword evidence="9" id="KW-0472">Membrane</keyword>
<dbReference type="SUPFAM" id="SSF55874">
    <property type="entry name" value="ATPase domain of HSP90 chaperone/DNA topoisomerase II/histidine kinase"/>
    <property type="match status" value="1"/>
</dbReference>
<dbReference type="CDD" id="cd16917">
    <property type="entry name" value="HATPase_UhpB-NarQ-NarX-like"/>
    <property type="match status" value="1"/>
</dbReference>
<keyword evidence="5" id="KW-0547">Nucleotide-binding</keyword>
<comment type="caution">
    <text evidence="11">The sequence shown here is derived from an EMBL/GenBank/DDBJ whole genome shotgun (WGS) entry which is preliminary data.</text>
</comment>
<feature type="transmembrane region" description="Helical" evidence="9">
    <location>
        <begin position="136"/>
        <end position="157"/>
    </location>
</feature>